<protein>
    <submittedName>
        <fullName evidence="1">Uncharacterized protein</fullName>
    </submittedName>
</protein>
<proteinExistence type="predicted"/>
<sequence>MKNETLQAVRLDTSLNIEKRPLPFTSRSVYCNTSTGNPRPYSPPSMRRLIFDHFHSQAHPGGKARQRCGPYHVVPWKMNKNLLRLLIIFVFEFVLPKTIYREFHLEKVSNNQEIMWEKPTDLQGNYFAYMEIFPENIFEEKAITFCIYKDDRQIKKYFANLTKYHNLNRYAITKIITINSGESIKISYNGNKIFRLRDAPTSSIMLTEISGNDESKTTRMIDQSNSSKNNQQDNAAITNTINIWVVITLLICAKYFSL</sequence>
<reference evidence="1" key="1">
    <citation type="submission" date="2021-01" db="EMBL/GenBank/DDBJ databases">
        <authorList>
            <person name="Li R."/>
            <person name="Bekaert M."/>
        </authorList>
    </citation>
    <scope>NUCLEOTIDE SEQUENCE</scope>
    <source>
        <strain evidence="1">Farmed</strain>
    </source>
</reference>
<organism evidence="1 2">
    <name type="scientific">Acanthosepion pharaonis</name>
    <name type="common">Pharaoh cuttlefish</name>
    <name type="synonym">Sepia pharaonis</name>
    <dbReference type="NCBI Taxonomy" id="158019"/>
    <lineage>
        <taxon>Eukaryota</taxon>
        <taxon>Metazoa</taxon>
        <taxon>Spiralia</taxon>
        <taxon>Lophotrochozoa</taxon>
        <taxon>Mollusca</taxon>
        <taxon>Cephalopoda</taxon>
        <taxon>Coleoidea</taxon>
        <taxon>Decapodiformes</taxon>
        <taxon>Sepiida</taxon>
        <taxon>Sepiina</taxon>
        <taxon>Sepiidae</taxon>
        <taxon>Acanthosepion</taxon>
    </lineage>
</organism>
<gene>
    <name evidence="1" type="ORF">SPHA_28327</name>
</gene>
<comment type="caution">
    <text evidence="1">The sequence shown here is derived from an EMBL/GenBank/DDBJ whole genome shotgun (WGS) entry which is preliminary data.</text>
</comment>
<evidence type="ECO:0000313" key="2">
    <source>
        <dbReference type="Proteomes" id="UP000597762"/>
    </source>
</evidence>
<dbReference type="EMBL" id="CAHIKZ030001112">
    <property type="protein sequence ID" value="CAE1253237.1"/>
    <property type="molecule type" value="Genomic_DNA"/>
</dbReference>
<accession>A0A812C4R4</accession>
<dbReference type="AlphaFoldDB" id="A0A812C4R4"/>
<evidence type="ECO:0000313" key="1">
    <source>
        <dbReference type="EMBL" id="CAE1253237.1"/>
    </source>
</evidence>
<keyword evidence="2" id="KW-1185">Reference proteome</keyword>
<name>A0A812C4R4_ACAPH</name>
<dbReference type="OrthoDB" id="422540at2759"/>
<dbReference type="Proteomes" id="UP000597762">
    <property type="component" value="Unassembled WGS sequence"/>
</dbReference>